<sequence>MGRSVLEQTLGPVPANKQKNSVQTRFGRVAIAKTNPFSAPVLGARTSPYLQAKLVLLGAGHVFAAVPPLVESLLGIRVSTSQVYRRTQAAAQALPAAALDAPCPAVSAGQGPVYGMVDGSMIFTDAGWQEVKVGRAFQAIPPAAGSAAGLVGPSPYVAQRGPFAPFTRRFEQVLPPGTHAQQVFVTDGAPWIHHWLQKSYPHATHILDFYHVAEKLAAAAQAAATPAAWLPAQYARLWAGHSPAGEQALMRLPGLPALLATQLVAYLRTNRLRLRYDQFRQRGLRCGSGPVETAHRTLLQVRLKRSGQRWSNDGLDRLVRLRSALKSPQRHLLTDLFKKTNRVVLNYTRLNIFY</sequence>
<organism evidence="2 3">
    <name type="scientific">Hymenobacter nivis</name>
    <dbReference type="NCBI Taxonomy" id="1850093"/>
    <lineage>
        <taxon>Bacteria</taxon>
        <taxon>Pseudomonadati</taxon>
        <taxon>Bacteroidota</taxon>
        <taxon>Cytophagia</taxon>
        <taxon>Cytophagales</taxon>
        <taxon>Hymenobacteraceae</taxon>
        <taxon>Hymenobacter</taxon>
    </lineage>
</organism>
<dbReference type="Proteomes" id="UP000245999">
    <property type="component" value="Chromosome"/>
</dbReference>
<evidence type="ECO:0008006" key="4">
    <source>
        <dbReference type="Google" id="ProtNLM"/>
    </source>
</evidence>
<dbReference type="AlphaFoldDB" id="A0A2Z3GD84"/>
<keyword evidence="3" id="KW-1185">Reference proteome</keyword>
<feature type="region of interest" description="Disordered" evidence="1">
    <location>
        <begin position="1"/>
        <end position="21"/>
    </location>
</feature>
<gene>
    <name evidence="2" type="ORF">DDQ68_01275</name>
</gene>
<dbReference type="KEGG" id="hnv:DDQ68_01275"/>
<reference evidence="3" key="1">
    <citation type="submission" date="2018-04" db="EMBL/GenBank/DDBJ databases">
        <title>Complete genome of Antarctic heterotrophic bacterium Hymenobacter nivis.</title>
        <authorList>
            <person name="Terashima M."/>
        </authorList>
    </citation>
    <scope>NUCLEOTIDE SEQUENCE [LARGE SCALE GENOMIC DNA]</scope>
    <source>
        <strain evidence="3">NBRC 111535</strain>
    </source>
</reference>
<dbReference type="OrthoDB" id="943850at2"/>
<name>A0A2Z3GD84_9BACT</name>
<proteinExistence type="predicted"/>
<evidence type="ECO:0000256" key="1">
    <source>
        <dbReference type="SAM" id="MobiDB-lite"/>
    </source>
</evidence>
<evidence type="ECO:0000313" key="2">
    <source>
        <dbReference type="EMBL" id="AWM31539.1"/>
    </source>
</evidence>
<accession>A0A2Z3GD84</accession>
<dbReference type="EMBL" id="CP029145">
    <property type="protein sequence ID" value="AWM31539.1"/>
    <property type="molecule type" value="Genomic_DNA"/>
</dbReference>
<protein>
    <recommendedName>
        <fullName evidence="4">ISKra4 family transposase</fullName>
    </recommendedName>
</protein>
<evidence type="ECO:0000313" key="3">
    <source>
        <dbReference type="Proteomes" id="UP000245999"/>
    </source>
</evidence>